<name>A0ACD5XGL2_AVESA</name>
<keyword evidence="2" id="KW-1185">Reference proteome</keyword>
<sequence>MGFQDAPSCGGGSLASVGFAGAGVGTRGAAAGSCGYKDLLVMALPKDDDAKVVEAIGTGLLDVGEAVRTFFMSREIREFTSGALAGAMSKAILAPLETIRTRMVVGVGSKHIGGSLVEIMEQTGWRGLWVGNTINMIRIIPTQAIELGTFEYVKRGMKSAQEKWKEDGCPKIQLGRMEIELPLHLLSPVAIAGAAAGIAGALVCHPLEVVKDRLTVDRVLYPSMSLALSKIYQTEGIRGLYSGLCPTLVGMLPYSTCYYFMYDTIKTSYCRLHRKKSLSRPELLIIGALTGLTASTISFPLEVARKRLMVGTLQGKCPPNMVAALAEAVREEGLLGMYRGWGASCLKVMPNSGITWMFYEAWKDILLADKDKPHD</sequence>
<evidence type="ECO:0000313" key="2">
    <source>
        <dbReference type="Proteomes" id="UP001732700"/>
    </source>
</evidence>
<protein>
    <submittedName>
        <fullName evidence="1">Uncharacterized protein</fullName>
    </submittedName>
</protein>
<organism evidence="1 2">
    <name type="scientific">Avena sativa</name>
    <name type="common">Oat</name>
    <dbReference type="NCBI Taxonomy" id="4498"/>
    <lineage>
        <taxon>Eukaryota</taxon>
        <taxon>Viridiplantae</taxon>
        <taxon>Streptophyta</taxon>
        <taxon>Embryophyta</taxon>
        <taxon>Tracheophyta</taxon>
        <taxon>Spermatophyta</taxon>
        <taxon>Magnoliopsida</taxon>
        <taxon>Liliopsida</taxon>
        <taxon>Poales</taxon>
        <taxon>Poaceae</taxon>
        <taxon>BOP clade</taxon>
        <taxon>Pooideae</taxon>
        <taxon>Poodae</taxon>
        <taxon>Poeae</taxon>
        <taxon>Poeae Chloroplast Group 1 (Aveneae type)</taxon>
        <taxon>Aveninae</taxon>
        <taxon>Avena</taxon>
    </lineage>
</organism>
<reference evidence="1" key="1">
    <citation type="submission" date="2021-05" db="EMBL/GenBank/DDBJ databases">
        <authorList>
            <person name="Scholz U."/>
            <person name="Mascher M."/>
            <person name="Fiebig A."/>
        </authorList>
    </citation>
    <scope>NUCLEOTIDE SEQUENCE [LARGE SCALE GENOMIC DNA]</scope>
</reference>
<accession>A0ACD5XGL2</accession>
<dbReference type="Proteomes" id="UP001732700">
    <property type="component" value="Chromosome 4D"/>
</dbReference>
<reference evidence="1" key="2">
    <citation type="submission" date="2025-09" db="UniProtKB">
        <authorList>
            <consortium name="EnsemblPlants"/>
        </authorList>
    </citation>
    <scope>IDENTIFICATION</scope>
</reference>
<proteinExistence type="predicted"/>
<evidence type="ECO:0000313" key="1">
    <source>
        <dbReference type="EnsemblPlants" id="AVESA.00010b.r2.4DG0789910.1.CDS"/>
    </source>
</evidence>
<dbReference type="EnsemblPlants" id="AVESA.00010b.r2.4DG0789910.1">
    <property type="protein sequence ID" value="AVESA.00010b.r2.4DG0789910.1.CDS"/>
    <property type="gene ID" value="AVESA.00010b.r2.4DG0789910"/>
</dbReference>